<organism evidence="1 2">
    <name type="scientific">Leptospira ognonensis</name>
    <dbReference type="NCBI Taxonomy" id="2484945"/>
    <lineage>
        <taxon>Bacteria</taxon>
        <taxon>Pseudomonadati</taxon>
        <taxon>Spirochaetota</taxon>
        <taxon>Spirochaetia</taxon>
        <taxon>Leptospirales</taxon>
        <taxon>Leptospiraceae</taxon>
        <taxon>Leptospira</taxon>
    </lineage>
</organism>
<name>A0A4R9KDP4_9LEPT</name>
<reference evidence="1" key="1">
    <citation type="journal article" date="2019" name="PLoS Negl. Trop. Dis.">
        <title>Revisiting the worldwide diversity of Leptospira species in the environment.</title>
        <authorList>
            <person name="Vincent A.T."/>
            <person name="Schiettekatte O."/>
            <person name="Bourhy P."/>
            <person name="Veyrier F.J."/>
            <person name="Picardeau M."/>
        </authorList>
    </citation>
    <scope>NUCLEOTIDE SEQUENCE [LARGE SCALE GENOMIC DNA]</scope>
    <source>
        <strain evidence="1">201702476</strain>
    </source>
</reference>
<dbReference type="OrthoDB" id="341702at2"/>
<evidence type="ECO:0000313" key="2">
    <source>
        <dbReference type="Proteomes" id="UP000297693"/>
    </source>
</evidence>
<proteinExistence type="predicted"/>
<dbReference type="RefSeq" id="WP_135621456.1">
    <property type="nucleotide sequence ID" value="NZ_RQGD01000002.1"/>
</dbReference>
<accession>A0A4R9KDP4</accession>
<keyword evidence="2" id="KW-1185">Reference proteome</keyword>
<protein>
    <submittedName>
        <fullName evidence="1">Uncharacterized protein</fullName>
    </submittedName>
</protein>
<gene>
    <name evidence="1" type="ORF">EHQ58_00925</name>
</gene>
<comment type="caution">
    <text evidence="1">The sequence shown here is derived from an EMBL/GenBank/DDBJ whole genome shotgun (WGS) entry which is preliminary data.</text>
</comment>
<dbReference type="Proteomes" id="UP000297693">
    <property type="component" value="Unassembled WGS sequence"/>
</dbReference>
<dbReference type="EMBL" id="RQGD01000002">
    <property type="protein sequence ID" value="TGL63959.1"/>
    <property type="molecule type" value="Genomic_DNA"/>
</dbReference>
<dbReference type="AlphaFoldDB" id="A0A4R9KDP4"/>
<sequence length="172" mass="19432">MSVSNKDLPINEKITLATCPISLELGKVYGNYGKKVDTDAILSQLRLLLDDICLGNLDHLPAMVFGELGLFIDAKGHWTKEEVIRDIASKDGYFSTYFFNQDLLDQKKTSQGNLTIQTALRSSNGILVDFFFDSSSESELQLKFKENQANARYLINPVFAKIEGKWMLLRML</sequence>
<evidence type="ECO:0000313" key="1">
    <source>
        <dbReference type="EMBL" id="TGL63959.1"/>
    </source>
</evidence>